<dbReference type="Ensembl" id="ENSMODT00000068456.1">
    <property type="protein sequence ID" value="ENSMODP00000049819.1"/>
    <property type="gene ID" value="ENSMODG00000042938.1"/>
</dbReference>
<comment type="subcellular location">
    <subcellularLocation>
        <location evidence="1 5">Secreted</location>
    </subcellularLocation>
</comment>
<keyword evidence="7" id="KW-1185">Reference proteome</keyword>
<evidence type="ECO:0000256" key="3">
    <source>
        <dbReference type="ARBA" id="ARBA00022525"/>
    </source>
</evidence>
<keyword evidence="5" id="KW-0732">Signal</keyword>
<dbReference type="PANTHER" id="PTHR10500">
    <property type="entry name" value="BETA-MICROSEMINOPROTEIN"/>
    <property type="match status" value="1"/>
</dbReference>
<feature type="chain" id="PRO_5023973665" description="Beta-microseminoprotein" evidence="5">
    <location>
        <begin position="22"/>
        <end position="113"/>
    </location>
</feature>
<dbReference type="Bgee" id="ENSMODG00000042938">
    <property type="expression patterns" value="Expressed in lung and 7 other cell types or tissues"/>
</dbReference>
<feature type="signal peptide" evidence="5">
    <location>
        <begin position="1"/>
        <end position="21"/>
    </location>
</feature>
<dbReference type="InParanoid" id="A0A5F8GQR9"/>
<evidence type="ECO:0000256" key="2">
    <source>
        <dbReference type="ARBA" id="ARBA00010352"/>
    </source>
</evidence>
<keyword evidence="4" id="KW-1015">Disulfide bond</keyword>
<name>A0A5F8GQR9_MONDO</name>
<dbReference type="GO" id="GO:0005576">
    <property type="term" value="C:extracellular region"/>
    <property type="evidence" value="ECO:0007669"/>
    <property type="project" value="UniProtKB-SubCell"/>
</dbReference>
<dbReference type="InterPro" id="IPR008735">
    <property type="entry name" value="PSP94"/>
</dbReference>
<accession>A0A5F8GQR9</accession>
<dbReference type="AlphaFoldDB" id="A0A5F8GQR9"/>
<evidence type="ECO:0000256" key="4">
    <source>
        <dbReference type="ARBA" id="ARBA00023157"/>
    </source>
</evidence>
<reference evidence="6 7" key="1">
    <citation type="journal article" date="2007" name="Nature">
        <title>Genome of the marsupial Monodelphis domestica reveals innovation in non-coding sequences.</title>
        <authorList>
            <person name="Mikkelsen T.S."/>
            <person name="Wakefield M.J."/>
            <person name="Aken B."/>
            <person name="Amemiya C.T."/>
            <person name="Chang J.L."/>
            <person name="Duke S."/>
            <person name="Garber M."/>
            <person name="Gentles A.J."/>
            <person name="Goodstadt L."/>
            <person name="Heger A."/>
            <person name="Jurka J."/>
            <person name="Kamal M."/>
            <person name="Mauceli E."/>
            <person name="Searle S.M."/>
            <person name="Sharpe T."/>
            <person name="Baker M.L."/>
            <person name="Batzer M.A."/>
            <person name="Benos P.V."/>
            <person name="Belov K."/>
            <person name="Clamp M."/>
            <person name="Cook A."/>
            <person name="Cuff J."/>
            <person name="Das R."/>
            <person name="Davidow L."/>
            <person name="Deakin J.E."/>
            <person name="Fazzari M.J."/>
            <person name="Glass J.L."/>
            <person name="Grabherr M."/>
            <person name="Greally J.M."/>
            <person name="Gu W."/>
            <person name="Hore T.A."/>
            <person name="Huttley G.A."/>
            <person name="Kleber M."/>
            <person name="Jirtle R.L."/>
            <person name="Koina E."/>
            <person name="Lee J.T."/>
            <person name="Mahony S."/>
            <person name="Marra M.A."/>
            <person name="Miller R.D."/>
            <person name="Nicholls R.D."/>
            <person name="Oda M."/>
            <person name="Papenfuss A.T."/>
            <person name="Parra Z.E."/>
            <person name="Pollock D.D."/>
            <person name="Ray D.A."/>
            <person name="Schein J.E."/>
            <person name="Speed T.P."/>
            <person name="Thompson K."/>
            <person name="VandeBerg J.L."/>
            <person name="Wade C.M."/>
            <person name="Walker J.A."/>
            <person name="Waters P.D."/>
            <person name="Webber C."/>
            <person name="Weidman J.R."/>
            <person name="Xie X."/>
            <person name="Zody M.C."/>
            <person name="Baldwin J."/>
            <person name="Abdouelleil A."/>
            <person name="Abdulkadir J."/>
            <person name="Abebe A."/>
            <person name="Abera B."/>
            <person name="Abreu J."/>
            <person name="Acer S.C."/>
            <person name="Aftuck L."/>
            <person name="Alexander A."/>
            <person name="An P."/>
            <person name="Anderson E."/>
            <person name="Anderson S."/>
            <person name="Arachi H."/>
            <person name="Azer M."/>
            <person name="Bachantsang P."/>
            <person name="Barry A."/>
            <person name="Bayul T."/>
            <person name="Berlin A."/>
            <person name="Bessette D."/>
            <person name="Bloom T."/>
            <person name="Bloom T."/>
            <person name="Boguslavskiy L."/>
            <person name="Bonnet C."/>
            <person name="Boukhgalter B."/>
            <person name="Bourzgui I."/>
            <person name="Brown A."/>
            <person name="Cahill P."/>
            <person name="Channer S."/>
            <person name="Cheshatsang Y."/>
            <person name="Chuda L."/>
            <person name="Citroen M."/>
            <person name="Collymore A."/>
            <person name="Cooke P."/>
            <person name="Costello M."/>
            <person name="D'Aco K."/>
            <person name="Daza R."/>
            <person name="De Haan G."/>
            <person name="DeGray S."/>
            <person name="DeMaso C."/>
            <person name="Dhargay N."/>
            <person name="Dooley K."/>
            <person name="Dooley E."/>
            <person name="Doricent M."/>
            <person name="Dorje P."/>
            <person name="Dorjee K."/>
            <person name="Dupes A."/>
            <person name="Elong R."/>
            <person name="Falk J."/>
            <person name="Farina A."/>
            <person name="Faro S."/>
            <person name="Ferguson D."/>
            <person name="Fisher S."/>
            <person name="Foley C.D."/>
            <person name="Franke A."/>
            <person name="Friedrich D."/>
            <person name="Gadbois L."/>
            <person name="Gearin G."/>
            <person name="Gearin C.R."/>
            <person name="Giannoukos G."/>
            <person name="Goode T."/>
            <person name="Graham J."/>
            <person name="Grandbois E."/>
            <person name="Grewal S."/>
            <person name="Gyaltsen K."/>
            <person name="Hafez N."/>
            <person name="Hagos B."/>
            <person name="Hall J."/>
            <person name="Henson C."/>
            <person name="Hollinger A."/>
            <person name="Honan T."/>
            <person name="Huard M.D."/>
            <person name="Hughes L."/>
            <person name="Hurhula B."/>
            <person name="Husby M.E."/>
            <person name="Kamat A."/>
            <person name="Kanga B."/>
            <person name="Kashin S."/>
            <person name="Khazanovich D."/>
            <person name="Kisner P."/>
            <person name="Lance K."/>
            <person name="Lara M."/>
            <person name="Lee W."/>
            <person name="Lennon N."/>
            <person name="Letendre F."/>
            <person name="LeVine R."/>
            <person name="Lipovsky A."/>
            <person name="Liu X."/>
            <person name="Liu J."/>
            <person name="Liu S."/>
            <person name="Lokyitsang T."/>
            <person name="Lokyitsang Y."/>
            <person name="Lubonja R."/>
            <person name="Lui A."/>
            <person name="MacDonald P."/>
            <person name="Magnisalis V."/>
            <person name="Maru K."/>
            <person name="Matthews C."/>
            <person name="McCusker W."/>
            <person name="McDonough S."/>
            <person name="Mehta T."/>
            <person name="Meldrim J."/>
            <person name="Meneus L."/>
            <person name="Mihai O."/>
            <person name="Mihalev A."/>
            <person name="Mihova T."/>
            <person name="Mittelman R."/>
            <person name="Mlenga V."/>
            <person name="Montmayeur A."/>
            <person name="Mulrain L."/>
            <person name="Navidi A."/>
            <person name="Naylor J."/>
            <person name="Negash T."/>
            <person name="Nguyen T."/>
            <person name="Nguyen N."/>
            <person name="Nicol R."/>
            <person name="Norbu C."/>
            <person name="Norbu N."/>
            <person name="Novod N."/>
            <person name="O'Neill B."/>
            <person name="Osman S."/>
            <person name="Markiewicz E."/>
            <person name="Oyono O.L."/>
            <person name="Patti C."/>
            <person name="Phunkhang P."/>
            <person name="Pierre F."/>
            <person name="Priest M."/>
            <person name="Raghuraman S."/>
            <person name="Rege F."/>
            <person name="Reyes R."/>
            <person name="Rise C."/>
            <person name="Rogov P."/>
            <person name="Ross K."/>
            <person name="Ryan E."/>
            <person name="Settipalli S."/>
            <person name="Shea T."/>
            <person name="Sherpa N."/>
            <person name="Shi L."/>
            <person name="Shih D."/>
            <person name="Sparrow T."/>
            <person name="Spaulding J."/>
            <person name="Stalker J."/>
            <person name="Stange-Thomann N."/>
            <person name="Stavropoulos S."/>
            <person name="Stone C."/>
            <person name="Strader C."/>
            <person name="Tesfaye S."/>
            <person name="Thomson T."/>
            <person name="Thoulutsang Y."/>
            <person name="Thoulutsang D."/>
            <person name="Topham K."/>
            <person name="Topping I."/>
            <person name="Tsamla T."/>
            <person name="Vassiliev H."/>
            <person name="Vo A."/>
            <person name="Wangchuk T."/>
            <person name="Wangdi T."/>
            <person name="Weiand M."/>
            <person name="Wilkinson J."/>
            <person name="Wilson A."/>
            <person name="Yadav S."/>
            <person name="Young G."/>
            <person name="Yu Q."/>
            <person name="Zembek L."/>
            <person name="Zhong D."/>
            <person name="Zimmer A."/>
            <person name="Zwirko Z."/>
            <person name="Jaffe D.B."/>
            <person name="Alvarez P."/>
            <person name="Brockman W."/>
            <person name="Butler J."/>
            <person name="Chin C."/>
            <person name="Gnerre S."/>
            <person name="MacCallum I."/>
            <person name="Graves J.A."/>
            <person name="Ponting C.P."/>
            <person name="Breen M."/>
            <person name="Samollow P.B."/>
            <person name="Lander E.S."/>
            <person name="Lindblad-Toh K."/>
        </authorList>
    </citation>
    <scope>NUCLEOTIDE SEQUENCE [LARGE SCALE GENOMIC DNA]</scope>
</reference>
<reference evidence="6" key="3">
    <citation type="submission" date="2025-09" db="UniProtKB">
        <authorList>
            <consortium name="Ensembl"/>
        </authorList>
    </citation>
    <scope>IDENTIFICATION</scope>
</reference>
<keyword evidence="3 5" id="KW-0964">Secreted</keyword>
<reference evidence="6" key="2">
    <citation type="submission" date="2025-08" db="UniProtKB">
        <authorList>
            <consortium name="Ensembl"/>
        </authorList>
    </citation>
    <scope>IDENTIFICATION</scope>
</reference>
<protein>
    <recommendedName>
        <fullName evidence="5">Beta-microseminoprotein</fullName>
    </recommendedName>
</protein>
<comment type="similarity">
    <text evidence="2 5">Belongs to the beta-microseminoprotein family.</text>
</comment>
<dbReference type="OMA" id="MECCDIS"/>
<dbReference type="Gene3D" id="2.10.70.10">
    <property type="entry name" value="Complement Module, domain 1"/>
    <property type="match status" value="1"/>
</dbReference>
<dbReference type="GeneTree" id="ENSGT00940000154371"/>
<dbReference type="Proteomes" id="UP000002280">
    <property type="component" value="Chromosome 1"/>
</dbReference>
<proteinExistence type="inferred from homology"/>
<organism evidence="6 7">
    <name type="scientific">Monodelphis domestica</name>
    <name type="common">Gray short-tailed opossum</name>
    <dbReference type="NCBI Taxonomy" id="13616"/>
    <lineage>
        <taxon>Eukaryota</taxon>
        <taxon>Metazoa</taxon>
        <taxon>Chordata</taxon>
        <taxon>Craniata</taxon>
        <taxon>Vertebrata</taxon>
        <taxon>Euteleostomi</taxon>
        <taxon>Mammalia</taxon>
        <taxon>Metatheria</taxon>
        <taxon>Didelphimorphia</taxon>
        <taxon>Didelphidae</taxon>
        <taxon>Monodelphis</taxon>
    </lineage>
</organism>
<dbReference type="Pfam" id="PF05825">
    <property type="entry name" value="PSP94"/>
    <property type="match status" value="1"/>
</dbReference>
<sequence>NTILGILLTWTIFGTLYETQCTDIPLEFNMEVQTNGCKDHHGEIHELNIYWFTDDCEMCHCSPEGMECSSAISMPIGYDKEKCKVVFNAEECIYKAVEKDNPSQSCKVSKYVV</sequence>
<evidence type="ECO:0000313" key="7">
    <source>
        <dbReference type="Proteomes" id="UP000002280"/>
    </source>
</evidence>
<evidence type="ECO:0000256" key="5">
    <source>
        <dbReference type="RuleBase" id="RU364124"/>
    </source>
</evidence>
<dbReference type="PANTHER" id="PTHR10500:SF7">
    <property type="entry name" value="BETA-MICROSEMINOPROTEIN"/>
    <property type="match status" value="1"/>
</dbReference>
<dbReference type="Gene3D" id="2.20.25.590">
    <property type="match status" value="1"/>
</dbReference>
<evidence type="ECO:0000313" key="6">
    <source>
        <dbReference type="Ensembl" id="ENSMODP00000049819.1"/>
    </source>
</evidence>
<evidence type="ECO:0000256" key="1">
    <source>
        <dbReference type="ARBA" id="ARBA00004613"/>
    </source>
</evidence>